<dbReference type="PROSITE" id="PS50893">
    <property type="entry name" value="ABC_TRANSPORTER_2"/>
    <property type="match status" value="1"/>
</dbReference>
<organism evidence="11 12">
    <name type="scientific">Prauserella cavernicola</name>
    <dbReference type="NCBI Taxonomy" id="2800127"/>
    <lineage>
        <taxon>Bacteria</taxon>
        <taxon>Bacillati</taxon>
        <taxon>Actinomycetota</taxon>
        <taxon>Actinomycetes</taxon>
        <taxon>Pseudonocardiales</taxon>
        <taxon>Pseudonocardiaceae</taxon>
        <taxon>Prauserella</taxon>
    </lineage>
</organism>
<evidence type="ECO:0000313" key="11">
    <source>
        <dbReference type="EMBL" id="MBK1783692.1"/>
    </source>
</evidence>
<keyword evidence="3" id="KW-0547">Nucleotide-binding</keyword>
<name>A0A934QPC7_9PSEU</name>
<dbReference type="GO" id="GO:0005886">
    <property type="term" value="C:plasma membrane"/>
    <property type="evidence" value="ECO:0007669"/>
    <property type="project" value="UniProtKB-SubCell"/>
</dbReference>
<comment type="subcellular location">
    <subcellularLocation>
        <location evidence="1">Cell membrane</location>
        <topology evidence="1">Multi-pass membrane protein</topology>
    </subcellularLocation>
</comment>
<dbReference type="SUPFAM" id="SSF52540">
    <property type="entry name" value="P-loop containing nucleoside triphosphate hydrolases"/>
    <property type="match status" value="1"/>
</dbReference>
<reference evidence="11" key="1">
    <citation type="submission" date="2020-12" db="EMBL/GenBank/DDBJ databases">
        <title>Prauserella sp. ASG 168, a novel actinomycete isolated from cave rock.</title>
        <authorList>
            <person name="Suriyachadkun C."/>
        </authorList>
    </citation>
    <scope>NUCLEOTIDE SEQUENCE</scope>
    <source>
        <strain evidence="11">ASG 168</strain>
    </source>
</reference>
<feature type="domain" description="ABC transmembrane type-1" evidence="10">
    <location>
        <begin position="39"/>
        <end position="320"/>
    </location>
</feature>
<dbReference type="CDD" id="cd07346">
    <property type="entry name" value="ABC_6TM_exporters"/>
    <property type="match status" value="1"/>
</dbReference>
<feature type="compositionally biased region" description="Low complexity" evidence="7">
    <location>
        <begin position="343"/>
        <end position="354"/>
    </location>
</feature>
<dbReference type="InterPro" id="IPR039421">
    <property type="entry name" value="Type_1_exporter"/>
</dbReference>
<dbReference type="Gene3D" id="3.40.50.300">
    <property type="entry name" value="P-loop containing nucleotide triphosphate hydrolases"/>
    <property type="match status" value="1"/>
</dbReference>
<protein>
    <submittedName>
        <fullName evidence="11">ABC transporter ATP-binding protein</fullName>
    </submittedName>
</protein>
<dbReference type="GO" id="GO:0034040">
    <property type="term" value="F:ATPase-coupled lipid transmembrane transporter activity"/>
    <property type="evidence" value="ECO:0007669"/>
    <property type="project" value="TreeGrafter"/>
</dbReference>
<dbReference type="SMART" id="SM00382">
    <property type="entry name" value="AAA"/>
    <property type="match status" value="1"/>
</dbReference>
<dbReference type="InterPro" id="IPR027417">
    <property type="entry name" value="P-loop_NTPase"/>
</dbReference>
<evidence type="ECO:0000313" key="12">
    <source>
        <dbReference type="Proteomes" id="UP000635245"/>
    </source>
</evidence>
<dbReference type="Pfam" id="PF00664">
    <property type="entry name" value="ABC_membrane"/>
    <property type="match status" value="1"/>
</dbReference>
<feature type="region of interest" description="Disordered" evidence="7">
    <location>
        <begin position="342"/>
        <end position="362"/>
    </location>
</feature>
<keyword evidence="6 8" id="KW-0472">Membrane</keyword>
<keyword evidence="12" id="KW-1185">Reference proteome</keyword>
<dbReference type="PROSITE" id="PS50929">
    <property type="entry name" value="ABC_TM1F"/>
    <property type="match status" value="1"/>
</dbReference>
<dbReference type="GO" id="GO:0016887">
    <property type="term" value="F:ATP hydrolysis activity"/>
    <property type="evidence" value="ECO:0007669"/>
    <property type="project" value="InterPro"/>
</dbReference>
<feature type="transmembrane region" description="Helical" evidence="8">
    <location>
        <begin position="179"/>
        <end position="196"/>
    </location>
</feature>
<dbReference type="PROSITE" id="PS00211">
    <property type="entry name" value="ABC_TRANSPORTER_1"/>
    <property type="match status" value="1"/>
</dbReference>
<dbReference type="InterPro" id="IPR017871">
    <property type="entry name" value="ABC_transporter-like_CS"/>
</dbReference>
<feature type="transmembrane region" description="Helical" evidence="8">
    <location>
        <begin position="37"/>
        <end position="59"/>
    </location>
</feature>
<evidence type="ECO:0000256" key="3">
    <source>
        <dbReference type="ARBA" id="ARBA00022741"/>
    </source>
</evidence>
<evidence type="ECO:0000256" key="5">
    <source>
        <dbReference type="ARBA" id="ARBA00022989"/>
    </source>
</evidence>
<dbReference type="InterPro" id="IPR003593">
    <property type="entry name" value="AAA+_ATPase"/>
</dbReference>
<evidence type="ECO:0000256" key="7">
    <source>
        <dbReference type="SAM" id="MobiDB-lite"/>
    </source>
</evidence>
<feature type="transmembrane region" description="Helical" evidence="8">
    <location>
        <begin position="156"/>
        <end position="173"/>
    </location>
</feature>
<proteinExistence type="predicted"/>
<evidence type="ECO:0000259" key="9">
    <source>
        <dbReference type="PROSITE" id="PS50893"/>
    </source>
</evidence>
<dbReference type="InterPro" id="IPR011527">
    <property type="entry name" value="ABC1_TM_dom"/>
</dbReference>
<dbReference type="RefSeq" id="WP_200315198.1">
    <property type="nucleotide sequence ID" value="NZ_JAENJH010000001.1"/>
</dbReference>
<feature type="transmembrane region" description="Helical" evidence="8">
    <location>
        <begin position="71"/>
        <end position="91"/>
    </location>
</feature>
<dbReference type="EMBL" id="JAENJH010000001">
    <property type="protein sequence ID" value="MBK1783692.1"/>
    <property type="molecule type" value="Genomic_DNA"/>
</dbReference>
<evidence type="ECO:0000256" key="4">
    <source>
        <dbReference type="ARBA" id="ARBA00022840"/>
    </source>
</evidence>
<dbReference type="InterPro" id="IPR036640">
    <property type="entry name" value="ABC1_TM_sf"/>
</dbReference>
<dbReference type="Proteomes" id="UP000635245">
    <property type="component" value="Unassembled WGS sequence"/>
</dbReference>
<evidence type="ECO:0000256" key="8">
    <source>
        <dbReference type="SAM" id="Phobius"/>
    </source>
</evidence>
<dbReference type="AlphaFoldDB" id="A0A934QPC7"/>
<evidence type="ECO:0000259" key="10">
    <source>
        <dbReference type="PROSITE" id="PS50929"/>
    </source>
</evidence>
<dbReference type="Pfam" id="PF00005">
    <property type="entry name" value="ABC_tran"/>
    <property type="match status" value="1"/>
</dbReference>
<gene>
    <name evidence="11" type="ORF">JHE00_05075</name>
</gene>
<dbReference type="GO" id="GO:0140359">
    <property type="term" value="F:ABC-type transporter activity"/>
    <property type="evidence" value="ECO:0007669"/>
    <property type="project" value="InterPro"/>
</dbReference>
<feature type="transmembrane region" description="Helical" evidence="8">
    <location>
        <begin position="274"/>
        <end position="301"/>
    </location>
</feature>
<accession>A0A934QPC7</accession>
<dbReference type="PANTHER" id="PTHR24221">
    <property type="entry name" value="ATP-BINDING CASSETTE SUB-FAMILY B"/>
    <property type="match status" value="1"/>
</dbReference>
<dbReference type="Gene3D" id="1.20.1560.10">
    <property type="entry name" value="ABC transporter type 1, transmembrane domain"/>
    <property type="match status" value="1"/>
</dbReference>
<keyword evidence="2 8" id="KW-0812">Transmembrane</keyword>
<evidence type="ECO:0000256" key="1">
    <source>
        <dbReference type="ARBA" id="ARBA00004651"/>
    </source>
</evidence>
<sequence>MPEQSTLDEHGPLLSDAPSQQRLRARAWPHLRPHRRLIVVSIVITSLSTLALALIPPAIGWATDLLLAGDRGGMLLASGAVLALAVARMLLLRGSEVLLVRAGERVVRRLRDLVVERLAGTSLRFLERHRSGDLLRRATGEISDLAGFVRSDLPDLLAVVGYLCFATIVLLVYSVPLTLLLAVVFLPATVVLLRSFKRAAAPAFAAQAARQAEAAATYRESTEARELVQTTGAADVLRARLAEDHGRLYGAARHAQRVAFRSSAVTIVQGVADAVMLIVAGLLALHGVISVGTVVVFVLAMRQLFSSVTQLTQLLTQMQTSRTAFARLLDLLAATDDVDPADPAELADPAARPDVATGEVTPERGELSVDGVCFSYTSDVQVLHDVSVSFPTGDRAALAGPTGSGKTTLSKLLCGMYRPANGHVRFAGVELADIPPGELRRRIVLVPQQVHLVTGTLAENLALVPGDPGREELGRAIAQLELEDWVAGLADGLDTDLGPRGENLSAGERQLVALARAALLDPAVLVLDEATADIDPVTAARIETAMDRLRGDRTLIVIAHRPATIERMRHVVRLGNGRIEQGGDIA</sequence>
<feature type="domain" description="ABC transporter" evidence="9">
    <location>
        <begin position="367"/>
        <end position="585"/>
    </location>
</feature>
<dbReference type="SUPFAM" id="SSF90123">
    <property type="entry name" value="ABC transporter transmembrane region"/>
    <property type="match status" value="1"/>
</dbReference>
<evidence type="ECO:0000256" key="2">
    <source>
        <dbReference type="ARBA" id="ARBA00022692"/>
    </source>
</evidence>
<dbReference type="GO" id="GO:0005524">
    <property type="term" value="F:ATP binding"/>
    <property type="evidence" value="ECO:0007669"/>
    <property type="project" value="UniProtKB-KW"/>
</dbReference>
<evidence type="ECO:0000256" key="6">
    <source>
        <dbReference type="ARBA" id="ARBA00023136"/>
    </source>
</evidence>
<keyword evidence="4 11" id="KW-0067">ATP-binding</keyword>
<dbReference type="InterPro" id="IPR003439">
    <property type="entry name" value="ABC_transporter-like_ATP-bd"/>
</dbReference>
<comment type="caution">
    <text evidence="11">The sequence shown here is derived from an EMBL/GenBank/DDBJ whole genome shotgun (WGS) entry which is preliminary data.</text>
</comment>
<dbReference type="PANTHER" id="PTHR24221:SF654">
    <property type="entry name" value="ATP-BINDING CASSETTE SUB-FAMILY B MEMBER 6"/>
    <property type="match status" value="1"/>
</dbReference>
<keyword evidence="5 8" id="KW-1133">Transmembrane helix</keyword>